<keyword evidence="3" id="KW-0804">Transcription</keyword>
<organism evidence="7 8">
    <name type="scientific">Limnohabitans parvus II-B4</name>
    <dbReference type="NCBI Taxonomy" id="1293052"/>
    <lineage>
        <taxon>Bacteria</taxon>
        <taxon>Pseudomonadati</taxon>
        <taxon>Pseudomonadota</taxon>
        <taxon>Betaproteobacteria</taxon>
        <taxon>Burkholderiales</taxon>
        <taxon>Comamonadaceae</taxon>
        <taxon>Limnohabitans</taxon>
    </lineage>
</organism>
<evidence type="ECO:0000256" key="2">
    <source>
        <dbReference type="ARBA" id="ARBA00023125"/>
    </source>
</evidence>
<dbReference type="SUPFAM" id="SSF52172">
    <property type="entry name" value="CheY-like"/>
    <property type="match status" value="1"/>
</dbReference>
<evidence type="ECO:0000259" key="5">
    <source>
        <dbReference type="PROSITE" id="PS50043"/>
    </source>
</evidence>
<dbReference type="Gene3D" id="3.40.50.2300">
    <property type="match status" value="1"/>
</dbReference>
<dbReference type="Pfam" id="PF00196">
    <property type="entry name" value="GerE"/>
    <property type="match status" value="1"/>
</dbReference>
<sequence>MNPYTCGHVYVVDDNPDIRFYLTDLLRQMGYSIEGYDSAQAFLQQSIEIFPAVLVLDVRMPGMSGVDLQEKMKALGRNTPIIFISGESESEEIIRAMKGRPIEFLWKPFQIQTLIDAIDRGLAVDSVNRQDFIQKNEIRRKWQALSAREREVFVLMLEGHTNKGISEKLDILPDTAKKHRANILQKMQVHHLADLMALCKGLDMEALEP</sequence>
<dbReference type="GO" id="GO:0006355">
    <property type="term" value="P:regulation of DNA-templated transcription"/>
    <property type="evidence" value="ECO:0007669"/>
    <property type="project" value="InterPro"/>
</dbReference>
<dbReference type="PROSITE" id="PS50043">
    <property type="entry name" value="HTH_LUXR_2"/>
    <property type="match status" value="1"/>
</dbReference>
<keyword evidence="2" id="KW-0238">DNA-binding</keyword>
<dbReference type="Gene3D" id="1.10.10.10">
    <property type="entry name" value="Winged helix-like DNA-binding domain superfamily/Winged helix DNA-binding domain"/>
    <property type="match status" value="1"/>
</dbReference>
<proteinExistence type="predicted"/>
<feature type="modified residue" description="4-aspartylphosphate" evidence="4">
    <location>
        <position position="57"/>
    </location>
</feature>
<dbReference type="Proteomes" id="UP000250790">
    <property type="component" value="Unassembled WGS sequence"/>
</dbReference>
<dbReference type="InterPro" id="IPR016032">
    <property type="entry name" value="Sig_transdc_resp-reg_C-effctor"/>
</dbReference>
<dbReference type="GO" id="GO:0003677">
    <property type="term" value="F:DNA binding"/>
    <property type="evidence" value="ECO:0007669"/>
    <property type="project" value="UniProtKB-KW"/>
</dbReference>
<feature type="domain" description="Response regulatory" evidence="6">
    <location>
        <begin position="8"/>
        <end position="122"/>
    </location>
</feature>
<protein>
    <recommendedName>
        <fullName evidence="9">DNA-binding response regulator</fullName>
    </recommendedName>
</protein>
<keyword evidence="4" id="KW-0597">Phosphoprotein</keyword>
<evidence type="ECO:0000259" key="6">
    <source>
        <dbReference type="PROSITE" id="PS50110"/>
    </source>
</evidence>
<gene>
    <name evidence="7" type="ORF">B9Z37_01940</name>
</gene>
<dbReference type="InterPro" id="IPR011006">
    <property type="entry name" value="CheY-like_superfamily"/>
</dbReference>
<evidence type="ECO:0000256" key="4">
    <source>
        <dbReference type="PROSITE-ProRule" id="PRU00169"/>
    </source>
</evidence>
<dbReference type="AlphaFoldDB" id="A0A315EBM6"/>
<dbReference type="RefSeq" id="WP_108311359.1">
    <property type="nucleotide sequence ID" value="NZ_NESN01000001.1"/>
</dbReference>
<evidence type="ECO:0000313" key="7">
    <source>
        <dbReference type="EMBL" id="PUE55356.1"/>
    </source>
</evidence>
<dbReference type="PANTHER" id="PTHR44688">
    <property type="entry name" value="DNA-BINDING TRANSCRIPTIONAL ACTIVATOR DEVR_DOSR"/>
    <property type="match status" value="1"/>
</dbReference>
<dbReference type="SMART" id="SM00421">
    <property type="entry name" value="HTH_LUXR"/>
    <property type="match status" value="1"/>
</dbReference>
<dbReference type="Pfam" id="PF00072">
    <property type="entry name" value="Response_reg"/>
    <property type="match status" value="1"/>
</dbReference>
<evidence type="ECO:0000256" key="1">
    <source>
        <dbReference type="ARBA" id="ARBA00023015"/>
    </source>
</evidence>
<comment type="caution">
    <text evidence="7">The sequence shown here is derived from an EMBL/GenBank/DDBJ whole genome shotgun (WGS) entry which is preliminary data.</text>
</comment>
<evidence type="ECO:0000313" key="8">
    <source>
        <dbReference type="Proteomes" id="UP000250790"/>
    </source>
</evidence>
<dbReference type="EMBL" id="NESN01000001">
    <property type="protein sequence ID" value="PUE55356.1"/>
    <property type="molecule type" value="Genomic_DNA"/>
</dbReference>
<dbReference type="InterPro" id="IPR001789">
    <property type="entry name" value="Sig_transdc_resp-reg_receiver"/>
</dbReference>
<dbReference type="OrthoDB" id="9802186at2"/>
<feature type="domain" description="HTH luxR-type" evidence="5">
    <location>
        <begin position="138"/>
        <end position="203"/>
    </location>
</feature>
<evidence type="ECO:0000256" key="3">
    <source>
        <dbReference type="ARBA" id="ARBA00023163"/>
    </source>
</evidence>
<dbReference type="CDD" id="cd06170">
    <property type="entry name" value="LuxR_C_like"/>
    <property type="match status" value="1"/>
</dbReference>
<evidence type="ECO:0008006" key="9">
    <source>
        <dbReference type="Google" id="ProtNLM"/>
    </source>
</evidence>
<dbReference type="PANTHER" id="PTHR44688:SF16">
    <property type="entry name" value="DNA-BINDING TRANSCRIPTIONAL ACTIVATOR DEVR_DOSR"/>
    <property type="match status" value="1"/>
</dbReference>
<dbReference type="InterPro" id="IPR036388">
    <property type="entry name" value="WH-like_DNA-bd_sf"/>
</dbReference>
<accession>A0A315EBM6</accession>
<dbReference type="PRINTS" id="PR00038">
    <property type="entry name" value="HTHLUXR"/>
</dbReference>
<name>A0A315EBM6_9BURK</name>
<dbReference type="SMART" id="SM00448">
    <property type="entry name" value="REC"/>
    <property type="match status" value="1"/>
</dbReference>
<reference evidence="7 8" key="1">
    <citation type="submission" date="2017-04" db="EMBL/GenBank/DDBJ databases">
        <title>Unexpected and diverse lifestyles within the genus Limnohabitans.</title>
        <authorList>
            <person name="Kasalicky V."/>
            <person name="Mehrshad M."/>
            <person name="Andrei S.-A."/>
            <person name="Salcher M."/>
            <person name="Kratochvilova H."/>
            <person name="Simek K."/>
            <person name="Ghai R."/>
        </authorList>
    </citation>
    <scope>NUCLEOTIDE SEQUENCE [LARGE SCALE GENOMIC DNA]</scope>
    <source>
        <strain evidence="7 8">II-B4</strain>
    </source>
</reference>
<dbReference type="PROSITE" id="PS50110">
    <property type="entry name" value="RESPONSE_REGULATORY"/>
    <property type="match status" value="1"/>
</dbReference>
<dbReference type="GO" id="GO:0000160">
    <property type="term" value="P:phosphorelay signal transduction system"/>
    <property type="evidence" value="ECO:0007669"/>
    <property type="project" value="InterPro"/>
</dbReference>
<dbReference type="InterPro" id="IPR000792">
    <property type="entry name" value="Tscrpt_reg_LuxR_C"/>
</dbReference>
<keyword evidence="8" id="KW-1185">Reference proteome</keyword>
<keyword evidence="1" id="KW-0805">Transcription regulation</keyword>
<dbReference type="SUPFAM" id="SSF46894">
    <property type="entry name" value="C-terminal effector domain of the bipartite response regulators"/>
    <property type="match status" value="1"/>
</dbReference>